<gene>
    <name evidence="1" type="ORF">CCAM_LOCUS34213</name>
</gene>
<protein>
    <submittedName>
        <fullName evidence="1">Uncharacterized protein</fullName>
    </submittedName>
</protein>
<dbReference type="OrthoDB" id="784889at2759"/>
<evidence type="ECO:0000313" key="2">
    <source>
        <dbReference type="Proteomes" id="UP000595140"/>
    </source>
</evidence>
<organism evidence="1 2">
    <name type="scientific">Cuscuta campestris</name>
    <dbReference type="NCBI Taxonomy" id="132261"/>
    <lineage>
        <taxon>Eukaryota</taxon>
        <taxon>Viridiplantae</taxon>
        <taxon>Streptophyta</taxon>
        <taxon>Embryophyta</taxon>
        <taxon>Tracheophyta</taxon>
        <taxon>Spermatophyta</taxon>
        <taxon>Magnoliopsida</taxon>
        <taxon>eudicotyledons</taxon>
        <taxon>Gunneridae</taxon>
        <taxon>Pentapetalae</taxon>
        <taxon>asterids</taxon>
        <taxon>lamiids</taxon>
        <taxon>Solanales</taxon>
        <taxon>Convolvulaceae</taxon>
        <taxon>Cuscuteae</taxon>
        <taxon>Cuscuta</taxon>
        <taxon>Cuscuta subgen. Grammica</taxon>
        <taxon>Cuscuta sect. Cleistogrammica</taxon>
    </lineage>
</organism>
<dbReference type="PANTHER" id="PTHR34798">
    <property type="entry name" value="PROTEIN TIME FOR COFFEE"/>
    <property type="match status" value="1"/>
</dbReference>
<dbReference type="PANTHER" id="PTHR34798:SF2">
    <property type="entry name" value="PROTEIN TIME FOR COFFEE"/>
    <property type="match status" value="1"/>
</dbReference>
<dbReference type="EMBL" id="OOIL02004558">
    <property type="protein sequence ID" value="VFQ92437.1"/>
    <property type="molecule type" value="Genomic_DNA"/>
</dbReference>
<dbReference type="GO" id="GO:0042752">
    <property type="term" value="P:regulation of circadian rhythm"/>
    <property type="evidence" value="ECO:0007669"/>
    <property type="project" value="InterPro"/>
</dbReference>
<dbReference type="Proteomes" id="UP000595140">
    <property type="component" value="Unassembled WGS sequence"/>
</dbReference>
<accession>A0A484MVG0</accession>
<proteinExistence type="predicted"/>
<keyword evidence="2" id="KW-1185">Reference proteome</keyword>
<dbReference type="AlphaFoldDB" id="A0A484MVG0"/>
<reference evidence="1 2" key="1">
    <citation type="submission" date="2018-04" db="EMBL/GenBank/DDBJ databases">
        <authorList>
            <person name="Vogel A."/>
        </authorList>
    </citation>
    <scope>NUCLEOTIDE SEQUENCE [LARGE SCALE GENOMIC DNA]</scope>
</reference>
<dbReference type="GO" id="GO:0005634">
    <property type="term" value="C:nucleus"/>
    <property type="evidence" value="ECO:0007669"/>
    <property type="project" value="TreeGrafter"/>
</dbReference>
<name>A0A484MVG0_9ASTE</name>
<dbReference type="InterPro" id="IPR039317">
    <property type="entry name" value="TIC"/>
</dbReference>
<evidence type="ECO:0000313" key="1">
    <source>
        <dbReference type="EMBL" id="VFQ92437.1"/>
    </source>
</evidence>
<sequence>MVGRGGSTGLDKGHGLAIFPGLGSKDKCFQASSIPDPVQRNQQILLQQPLPPRVAPNSLLPGHTCIIRLNQHQAAPLPGGGAAMSTAAIARPHVPSSATNSAVGGLVFGAGSSDSF</sequence>